<dbReference type="GO" id="GO:0055085">
    <property type="term" value="P:transmembrane transport"/>
    <property type="evidence" value="ECO:0007669"/>
    <property type="project" value="TreeGrafter"/>
</dbReference>
<evidence type="ECO:0000313" key="9">
    <source>
        <dbReference type="Proteomes" id="UP000078582"/>
    </source>
</evidence>
<dbReference type="KEGG" id="lbt:AYR52_07160"/>
<evidence type="ECO:0000256" key="7">
    <source>
        <dbReference type="ARBA" id="ARBA00023136"/>
    </source>
</evidence>
<reference evidence="8 9" key="1">
    <citation type="submission" date="2016-03" db="EMBL/GenBank/DDBJ databases">
        <title>Pediococcus and Lactobacillus from brewery environment - whole genome sequencing and assembly.</title>
        <authorList>
            <person name="Behr J."/>
            <person name="Geissler A.J."/>
            <person name="Vogel R.F."/>
        </authorList>
    </citation>
    <scope>NUCLEOTIDE SEQUENCE [LARGE SCALE GENOMIC DNA]</scope>
    <source>
        <strain evidence="8 9">TMW 1.1989</strain>
    </source>
</reference>
<proteinExistence type="inferred from homology"/>
<evidence type="ECO:0000256" key="1">
    <source>
        <dbReference type="ARBA" id="ARBA00004651"/>
    </source>
</evidence>
<comment type="subcellular location">
    <subcellularLocation>
        <location evidence="1">Cell membrane</location>
        <topology evidence="1">Multi-pass membrane protein</topology>
    </subcellularLocation>
</comment>
<keyword evidence="4" id="KW-1003">Cell membrane</keyword>
<evidence type="ECO:0000256" key="2">
    <source>
        <dbReference type="ARBA" id="ARBA00009773"/>
    </source>
</evidence>
<protein>
    <submittedName>
        <fullName evidence="8">AI-2E family transporter</fullName>
    </submittedName>
</protein>
<evidence type="ECO:0000256" key="3">
    <source>
        <dbReference type="ARBA" id="ARBA00022448"/>
    </source>
</evidence>
<dbReference type="RefSeq" id="WP_068225391.1">
    <property type="nucleotide sequence ID" value="NZ_CP014623.1"/>
</dbReference>
<keyword evidence="5" id="KW-0812">Transmembrane</keyword>
<keyword evidence="7" id="KW-0472">Membrane</keyword>
<accession>A0A192H5Z6</accession>
<keyword evidence="9" id="KW-1185">Reference proteome</keyword>
<keyword evidence="6" id="KW-1133">Transmembrane helix</keyword>
<dbReference type="AlphaFoldDB" id="A0A192H5Z6"/>
<comment type="similarity">
    <text evidence="2">Belongs to the autoinducer-2 exporter (AI-2E) (TC 2.A.86) family.</text>
</comment>
<dbReference type="Pfam" id="PF01594">
    <property type="entry name" value="AI-2E_transport"/>
    <property type="match status" value="1"/>
</dbReference>
<dbReference type="OrthoDB" id="9793390at2"/>
<evidence type="ECO:0000256" key="5">
    <source>
        <dbReference type="ARBA" id="ARBA00022692"/>
    </source>
</evidence>
<keyword evidence="3" id="KW-0813">Transport</keyword>
<gene>
    <name evidence="8" type="ORF">AYR53_11885</name>
</gene>
<dbReference type="PANTHER" id="PTHR21716:SF53">
    <property type="entry name" value="PERMEASE PERM-RELATED"/>
    <property type="match status" value="1"/>
</dbReference>
<dbReference type="InterPro" id="IPR002549">
    <property type="entry name" value="AI-2E-like"/>
</dbReference>
<sequence length="385" mass="43380">MVDKTRTWFRQWFLNSKTVIVLLITLLCLLIVWTFTKVAWLFKPVGQFFSVIALPVIFAGILYYLLNPIIDWLERRHHVSRTLSTIVAFILIVLLLVWGIVSVVPFFQEQTLSLLKNWPTYWETLNREVTHLLHDPNLGVLKKQWDQANGDLFKTTSEKLSPFLTTTFSHLGNVFGVVGNIVVGLVTMPFILFYLLRDGHNLPNYLVHFLPTKFRKSTLKVLREVNTQVSQYIRGQITVAFFVALLFIAGYLLIGLKYAVVLGVLAGILNLIPYLGSFLAMIPSIVVAAVISPVMLIKVLLVFAVEQTLEGRVISPLILGSSLHIHPVTIIVVLLTSGKIFGLAGVILGIPGYAVLKVLIGHLFEWYRDVSGLYHEPPEEKPAKK</sequence>
<evidence type="ECO:0000313" key="8">
    <source>
        <dbReference type="EMBL" id="ANK63411.1"/>
    </source>
</evidence>
<evidence type="ECO:0000256" key="6">
    <source>
        <dbReference type="ARBA" id="ARBA00022989"/>
    </source>
</evidence>
<dbReference type="PANTHER" id="PTHR21716">
    <property type="entry name" value="TRANSMEMBRANE PROTEIN"/>
    <property type="match status" value="1"/>
</dbReference>
<organism evidence="8 9">
    <name type="scientific">Loigolactobacillus backii</name>
    <dbReference type="NCBI Taxonomy" id="375175"/>
    <lineage>
        <taxon>Bacteria</taxon>
        <taxon>Bacillati</taxon>
        <taxon>Bacillota</taxon>
        <taxon>Bacilli</taxon>
        <taxon>Lactobacillales</taxon>
        <taxon>Lactobacillaceae</taxon>
        <taxon>Loigolactobacillus</taxon>
    </lineage>
</organism>
<dbReference type="GO" id="GO:0005886">
    <property type="term" value="C:plasma membrane"/>
    <property type="evidence" value="ECO:0007669"/>
    <property type="project" value="UniProtKB-SubCell"/>
</dbReference>
<dbReference type="EMBL" id="CP014873">
    <property type="protein sequence ID" value="ANK63411.1"/>
    <property type="molecule type" value="Genomic_DNA"/>
</dbReference>
<dbReference type="Proteomes" id="UP000078582">
    <property type="component" value="Chromosome"/>
</dbReference>
<name>A0A192H5Z6_9LACO</name>
<dbReference type="GeneID" id="42982961"/>
<evidence type="ECO:0000256" key="4">
    <source>
        <dbReference type="ARBA" id="ARBA00022475"/>
    </source>
</evidence>